<dbReference type="EMBL" id="JAVYJV010000007">
    <property type="protein sequence ID" value="KAK4366472.1"/>
    <property type="molecule type" value="Genomic_DNA"/>
</dbReference>
<keyword evidence="2" id="KW-1185">Reference proteome</keyword>
<gene>
    <name evidence="1" type="ORF">RND71_014352</name>
</gene>
<comment type="caution">
    <text evidence="1">The sequence shown here is derived from an EMBL/GenBank/DDBJ whole genome shotgun (WGS) entry which is preliminary data.</text>
</comment>
<proteinExistence type="predicted"/>
<dbReference type="AlphaFoldDB" id="A0AAE1VEZ4"/>
<accession>A0AAE1VEZ4</accession>
<evidence type="ECO:0000313" key="2">
    <source>
        <dbReference type="Proteomes" id="UP001291623"/>
    </source>
</evidence>
<organism evidence="1 2">
    <name type="scientific">Anisodus tanguticus</name>
    <dbReference type="NCBI Taxonomy" id="243964"/>
    <lineage>
        <taxon>Eukaryota</taxon>
        <taxon>Viridiplantae</taxon>
        <taxon>Streptophyta</taxon>
        <taxon>Embryophyta</taxon>
        <taxon>Tracheophyta</taxon>
        <taxon>Spermatophyta</taxon>
        <taxon>Magnoliopsida</taxon>
        <taxon>eudicotyledons</taxon>
        <taxon>Gunneridae</taxon>
        <taxon>Pentapetalae</taxon>
        <taxon>asterids</taxon>
        <taxon>lamiids</taxon>
        <taxon>Solanales</taxon>
        <taxon>Solanaceae</taxon>
        <taxon>Solanoideae</taxon>
        <taxon>Hyoscyameae</taxon>
        <taxon>Anisodus</taxon>
    </lineage>
</organism>
<sequence>MEGSSRLDAIIVRRAYEDLWNLNSFDDKEIRWLPKKDTIQEIVIGLLRNNNLTQYCGMTSNQLLPSTVNNDREQQFSPTNRFDSTGVGTSGCPYPFLVLNLVVKNFRFLSLLIAFLA</sequence>
<name>A0AAE1VEZ4_9SOLA</name>
<dbReference type="Proteomes" id="UP001291623">
    <property type="component" value="Unassembled WGS sequence"/>
</dbReference>
<reference evidence="1" key="1">
    <citation type="submission" date="2023-12" db="EMBL/GenBank/DDBJ databases">
        <title>Genome assembly of Anisodus tanguticus.</title>
        <authorList>
            <person name="Wang Y.-J."/>
        </authorList>
    </citation>
    <scope>NUCLEOTIDE SEQUENCE</scope>
    <source>
        <strain evidence="1">KB-2021</strain>
        <tissue evidence="1">Leaf</tissue>
    </source>
</reference>
<evidence type="ECO:0000313" key="1">
    <source>
        <dbReference type="EMBL" id="KAK4366472.1"/>
    </source>
</evidence>
<protein>
    <submittedName>
        <fullName evidence="1">Uncharacterized protein</fullName>
    </submittedName>
</protein>